<evidence type="ECO:0000256" key="3">
    <source>
        <dbReference type="ARBA" id="ARBA00022840"/>
    </source>
</evidence>
<feature type="domain" description="Helicase ATP-binding" evidence="5">
    <location>
        <begin position="231"/>
        <end position="545"/>
    </location>
</feature>
<keyword evidence="3" id="KW-0067">ATP-binding</keyword>
<dbReference type="InterPro" id="IPR027417">
    <property type="entry name" value="P-loop_NTPase"/>
</dbReference>
<accession>E8RQJ8</accession>
<dbReference type="InterPro" id="IPR006555">
    <property type="entry name" value="ATP-dep_Helicase_C"/>
</dbReference>
<evidence type="ECO:0000259" key="5">
    <source>
        <dbReference type="PROSITE" id="PS51193"/>
    </source>
</evidence>
<keyword evidence="6" id="KW-0347">Helicase</keyword>
<evidence type="ECO:0000313" key="7">
    <source>
        <dbReference type="Proteomes" id="UP000001492"/>
    </source>
</evidence>
<dbReference type="EMBL" id="CP002395">
    <property type="protein sequence ID" value="ADU12182.1"/>
    <property type="molecule type" value="Genomic_DNA"/>
</dbReference>
<dbReference type="InterPro" id="IPR045028">
    <property type="entry name" value="DinG/Rad3-like"/>
</dbReference>
<dbReference type="Proteomes" id="UP000001492">
    <property type="component" value="Chromosome 1"/>
</dbReference>
<keyword evidence="7" id="KW-1185">Reference proteome</keyword>
<sequence>MLVVHNDYIARVSPEFPDIADQTPSADTEASLRAHLPAQGFALLPSSGAFSDGHVSRRIGAPEAREAWGREPLLIVNAPLMRQRLFGQRSFRETKHFDLLELFAFVRPARFAAPSVAGLALAMGYGEPEGAEAQAAVVYQVALALARELSEAPLAFRLMARSSLEFMQRQGWVWAPFVDAALRQKPVPEGYVAPPPLEVWSLLEEWEEQAPAGDARQVSLGEDEVLKGLKDNLHRAGLQEGRPEQQAFALKTREMFAPKWASEQPNMLLLEAGTGTGKTLGYLSPSRLWAEKAQGRVWISTYTKALQKQIYNDTRALFDTEGERENKVAIRKGRENYLCLLNWQERLAPLTQGPGEAIVAALVARWIVYSRDGDIVGGDFPTWLPSLLPAGSAAAMFGALNPANLVDRRGECIYSACPHYRTCFVEKSIRKAKSAQIIIANHALVMAQAAYDLREAAKAEQGEATMEPEAPGLSRLVFDEGHHVFEAADGAFSSELSGFEAYELRRWIRGNEGRGRRSRGLEQRLGDLLATREVAQNALKDLIRAAHLLPSEGWSQRLTTRTQSGEMMAPSGPIEALLAAALKQIEVRGQESASKSRYRPEADNAECEAHPCLPEVSEAASAAAKALQAIEAPLLALVRAIEDILTGEEEIDLAERTRLDGALRGLERRARMTLPAWRSLLQQLAYAEDEDPMQPSPYVDWFATISHGGRLVDVGLHRHFVDPSVPLADYVLKPAHGVLMASATLSDKALAEHPDEDPFALARQRTGAAHLSMGAKSLRIASPFDYEAQARLFVVTDVPRDDPRAVASAMKALFLAAGGGGLGLFTAIRRLKAVYEQLFRPLGEAGISLYAQHVDPLDVSDLISVFRSERHSCLLGTDAVRDGVDVPGQALRLIAFDRIPWPRPDALHKARRAHFGAKLYDDALVRAKLAQAFGRLIRRADDRGVFVMLDSAAPTRLFASLPDGVVVQRCTLAEALTAIEGFLPRE</sequence>
<dbReference type="STRING" id="573065.Astex_0487"/>
<proteinExistence type="inferred from homology"/>
<evidence type="ECO:0000256" key="2">
    <source>
        <dbReference type="ARBA" id="ARBA00022801"/>
    </source>
</evidence>
<evidence type="ECO:0000256" key="4">
    <source>
        <dbReference type="ARBA" id="ARBA00038058"/>
    </source>
</evidence>
<dbReference type="Pfam" id="PF13307">
    <property type="entry name" value="Helicase_C_2"/>
    <property type="match status" value="1"/>
</dbReference>
<keyword evidence="1" id="KW-0547">Nucleotide-binding</keyword>
<dbReference type="RefSeq" id="WP_013478016.1">
    <property type="nucleotide sequence ID" value="NC_014816.1"/>
</dbReference>
<dbReference type="GO" id="GO:0005524">
    <property type="term" value="F:ATP binding"/>
    <property type="evidence" value="ECO:0007669"/>
    <property type="project" value="UniProtKB-KW"/>
</dbReference>
<dbReference type="Gene3D" id="3.40.50.300">
    <property type="entry name" value="P-loop containing nucleotide triphosphate hydrolases"/>
    <property type="match status" value="2"/>
</dbReference>
<evidence type="ECO:0000256" key="1">
    <source>
        <dbReference type="ARBA" id="ARBA00022741"/>
    </source>
</evidence>
<dbReference type="GO" id="GO:0003676">
    <property type="term" value="F:nucleic acid binding"/>
    <property type="evidence" value="ECO:0007669"/>
    <property type="project" value="InterPro"/>
</dbReference>
<dbReference type="InterPro" id="IPR014013">
    <property type="entry name" value="Helic_SF1/SF2_ATP-bd_DinG/Rad3"/>
</dbReference>
<dbReference type="GO" id="GO:0003678">
    <property type="term" value="F:DNA helicase activity"/>
    <property type="evidence" value="ECO:0007669"/>
    <property type="project" value="TreeGrafter"/>
</dbReference>
<dbReference type="HOGENOM" id="CLU_337348_0_0_5"/>
<comment type="similarity">
    <text evidence="4">Belongs to the helicase family. DinG subfamily.</text>
</comment>
<dbReference type="GO" id="GO:0016818">
    <property type="term" value="F:hydrolase activity, acting on acid anhydrides, in phosphorus-containing anhydrides"/>
    <property type="evidence" value="ECO:0007669"/>
    <property type="project" value="InterPro"/>
</dbReference>
<name>E8RQJ8_ASTEC</name>
<dbReference type="GO" id="GO:0006281">
    <property type="term" value="P:DNA repair"/>
    <property type="evidence" value="ECO:0007669"/>
    <property type="project" value="TreeGrafter"/>
</dbReference>
<dbReference type="eggNOG" id="COG1199">
    <property type="taxonomic scope" value="Bacteria"/>
</dbReference>
<dbReference type="KEGG" id="aex:Astex_0487"/>
<dbReference type="SMART" id="SM00491">
    <property type="entry name" value="HELICc2"/>
    <property type="match status" value="1"/>
</dbReference>
<dbReference type="AlphaFoldDB" id="E8RQJ8"/>
<protein>
    <submittedName>
        <fullName evidence="6">Helicase c2</fullName>
    </submittedName>
</protein>
<dbReference type="PANTHER" id="PTHR11472:SF34">
    <property type="entry name" value="REGULATOR OF TELOMERE ELONGATION HELICASE 1"/>
    <property type="match status" value="1"/>
</dbReference>
<gene>
    <name evidence="6" type="ordered locus">Astex_0487</name>
</gene>
<dbReference type="SUPFAM" id="SSF52540">
    <property type="entry name" value="P-loop containing nucleoside triphosphate hydrolases"/>
    <property type="match status" value="1"/>
</dbReference>
<dbReference type="PANTHER" id="PTHR11472">
    <property type="entry name" value="DNA REPAIR DEAD HELICASE RAD3/XP-D SUBFAMILY MEMBER"/>
    <property type="match status" value="1"/>
</dbReference>
<organism evidence="6 7">
    <name type="scientific">Asticcacaulis excentricus (strain ATCC 15261 / DSM 4724 / KCTC 12464 / NCIMB 9791 / VKM B-1370 / CB 48)</name>
    <dbReference type="NCBI Taxonomy" id="573065"/>
    <lineage>
        <taxon>Bacteria</taxon>
        <taxon>Pseudomonadati</taxon>
        <taxon>Pseudomonadota</taxon>
        <taxon>Alphaproteobacteria</taxon>
        <taxon>Caulobacterales</taxon>
        <taxon>Caulobacteraceae</taxon>
        <taxon>Asticcacaulis</taxon>
    </lineage>
</organism>
<reference evidence="7" key="1">
    <citation type="submission" date="2010-12" db="EMBL/GenBank/DDBJ databases">
        <title>Complete sequence of chromosome 1 of Asticcacaulis excentricus CB 48.</title>
        <authorList>
            <consortium name="US DOE Joint Genome Institute"/>
            <person name="Lucas S."/>
            <person name="Copeland A."/>
            <person name="Lapidus A."/>
            <person name="Cheng J.-F."/>
            <person name="Bruce D."/>
            <person name="Goodwin L."/>
            <person name="Pitluck S."/>
            <person name="Teshima H."/>
            <person name="Davenport K."/>
            <person name="Detter J.C."/>
            <person name="Han C."/>
            <person name="Tapia R."/>
            <person name="Land M."/>
            <person name="Hauser L."/>
            <person name="Jeffries C."/>
            <person name="Kyrpides N."/>
            <person name="Ivanova N."/>
            <person name="Ovchinnikova G."/>
            <person name="Brun Y.V."/>
            <person name="Woyke T."/>
        </authorList>
    </citation>
    <scope>NUCLEOTIDE SEQUENCE [LARGE SCALE GENOMIC DNA]</scope>
    <source>
        <strain evidence="7">ATCC 15261 / DSM 4724 / KCTC 12464 / NCIMB 9791 / VKM B-1370 / CB 48</strain>
    </source>
</reference>
<keyword evidence="2" id="KW-0378">Hydrolase</keyword>
<dbReference type="PROSITE" id="PS51193">
    <property type="entry name" value="HELICASE_ATP_BIND_2"/>
    <property type="match status" value="1"/>
</dbReference>
<evidence type="ECO:0000313" key="6">
    <source>
        <dbReference type="EMBL" id="ADU12182.1"/>
    </source>
</evidence>